<feature type="transmembrane region" description="Helical" evidence="3">
    <location>
        <begin position="29"/>
        <end position="53"/>
    </location>
</feature>
<feature type="compositionally biased region" description="Polar residues" evidence="2">
    <location>
        <begin position="650"/>
        <end position="689"/>
    </location>
</feature>
<feature type="region of interest" description="Disordered" evidence="2">
    <location>
        <begin position="640"/>
        <end position="790"/>
    </location>
</feature>
<feature type="compositionally biased region" description="Basic and acidic residues" evidence="2">
    <location>
        <begin position="1129"/>
        <end position="1146"/>
    </location>
</feature>
<evidence type="ECO:0000256" key="4">
    <source>
        <dbReference type="SAM" id="SignalP"/>
    </source>
</evidence>
<reference evidence="6" key="1">
    <citation type="submission" date="2022-07" db="EMBL/GenBank/DDBJ databases">
        <title>Draft genome sequence of Zalerion maritima ATCC 34329, a (micro)plastics degrading marine fungus.</title>
        <authorList>
            <person name="Paco A."/>
            <person name="Goncalves M.F.M."/>
            <person name="Rocha-Santos T.A.P."/>
            <person name="Alves A."/>
        </authorList>
    </citation>
    <scope>NUCLEOTIDE SEQUENCE</scope>
    <source>
        <strain evidence="6">ATCC 34329</strain>
    </source>
</reference>
<protein>
    <recommendedName>
        <fullName evidence="5">Fibronectin type-III domain-containing protein</fullName>
    </recommendedName>
</protein>
<feature type="region of interest" description="Disordered" evidence="2">
    <location>
        <begin position="541"/>
        <end position="571"/>
    </location>
</feature>
<keyword evidence="3" id="KW-0812">Transmembrane</keyword>
<feature type="region of interest" description="Disordered" evidence="2">
    <location>
        <begin position="1047"/>
        <end position="1146"/>
    </location>
</feature>
<organism evidence="6 7">
    <name type="scientific">Zalerion maritima</name>
    <dbReference type="NCBI Taxonomy" id="339359"/>
    <lineage>
        <taxon>Eukaryota</taxon>
        <taxon>Fungi</taxon>
        <taxon>Dikarya</taxon>
        <taxon>Ascomycota</taxon>
        <taxon>Pezizomycotina</taxon>
        <taxon>Sordariomycetes</taxon>
        <taxon>Lulworthiomycetidae</taxon>
        <taxon>Lulworthiales</taxon>
        <taxon>Lulworthiaceae</taxon>
        <taxon>Zalerion</taxon>
    </lineage>
</organism>
<feature type="compositionally biased region" description="Polar residues" evidence="2">
    <location>
        <begin position="973"/>
        <end position="982"/>
    </location>
</feature>
<feature type="compositionally biased region" description="Basic and acidic residues" evidence="2">
    <location>
        <begin position="345"/>
        <end position="361"/>
    </location>
</feature>
<evidence type="ECO:0000313" key="7">
    <source>
        <dbReference type="Proteomes" id="UP001201980"/>
    </source>
</evidence>
<dbReference type="Pfam" id="PF00041">
    <property type="entry name" value="fn3"/>
    <property type="match status" value="1"/>
</dbReference>
<dbReference type="InterPro" id="IPR003961">
    <property type="entry name" value="FN3_dom"/>
</dbReference>
<feature type="region of interest" description="Disordered" evidence="2">
    <location>
        <begin position="926"/>
        <end position="1024"/>
    </location>
</feature>
<feature type="compositionally biased region" description="Polar residues" evidence="2">
    <location>
        <begin position="253"/>
        <end position="266"/>
    </location>
</feature>
<gene>
    <name evidence="6" type="ORF">MKZ38_007853</name>
</gene>
<name>A0AAD5WWC5_9PEZI</name>
<feature type="compositionally biased region" description="Polar residues" evidence="2">
    <location>
        <begin position="1095"/>
        <end position="1117"/>
    </location>
</feature>
<feature type="signal peptide" evidence="4">
    <location>
        <begin position="1"/>
        <end position="18"/>
    </location>
</feature>
<sequence length="1146" mass="125100">MPWVVFALIALLLAVSLSGHDLLSLGYIRSIFALFVVYVCWSAVIDTSMSGYLRLAVNLVQSPAFHSSLRSANLFIINHGMMIATFIAIVWLLYRVSQTLKKPVPDLIAILGVDVPDAPDLTLAAIRSDAVTLTWAPPPASRPVQSFVIEVNNVPVGDTSSQETAITVVGLKPSKFYNLRVIAVSANNFRTGSRIIRVETHAADGRPNIDSRLVPDNFFAVRRRPRQNTDTSRETTEAKGPSVEAANLADTGIGSSAGQGITTGRRNTIGRKHSPSTASVEPPAPIKESTDEEETDASVKELTTRLDKVRREIEETAQAISDEEVEHQRAVDEFKTQKDTQQLLLKDRSDTSRKLKSDMSKSETAAQEANKVLMNKKKTVEKERNDRLKMEDRIRSMRETMDKMEKECRRFLDDQKMIQEDYDKKSKDLDETIQATKWETTGLEREMKEKREKLKTLENENKTLPSTKDDQAWREKRLHAKHENDRRGTALASQLAHLHRRTRELDRTLTAMQSNPQLAIAAWNNQHKDWELASQSQTKRRGRAATSLPTIPVPVTSPTGGASPEPVFPTTSSSFAATRTTAPPPGFGLFADVAPFLGPPNQHMDNVYDDGSLPPSEPPLSPSAAAFLPRGILGDEDQGMGMDMGIDDLINSNPSMYTGNDPQSPTSSNRSLGQMSSPRGSANNLTFPSDVNERTNNLNLRSSPNAPPPPPASTGPGRVAALFSIRNRGGKSVDEGGPRLGSLKSGQSQSFPRQTDDEALPGRRRSGFPTWNLFNRNSAGPDFLEGSPSSSRMNIMRAPFNNSSTGFAPAEADPSSPRPASMASSDLPRPSTESGPIWTGMSFADFTTHGSHSRVWGHSRAESRRTSIHAAPSTNLASEDDIILDKEDLAKPETSPSQVGVIGSRPKKKNLNPAATLFMGRVLGAKASKEDTSTEADANSRAKAKKEKTKEKKDKKKCKEKDMPVTTPDMTDFQMNFDASPTESRKFSTDGHTTVSMSESRESFSLDATQSNTPSEANAVSPAAAIKDQENVVKKIFRKGSASKFNLSGKFSKDSGVGFFKKGPSSVATNTSERAERSSISISEADDGGDEGGASNLTKNLESGASSPNLGPTTSSVKGRWNMFRKKGKEKESLELDREETPSAEI</sequence>
<feature type="compositionally biased region" description="Low complexity" evidence="2">
    <location>
        <begin position="812"/>
        <end position="825"/>
    </location>
</feature>
<feature type="domain" description="Fibronectin type-III" evidence="5">
    <location>
        <begin position="115"/>
        <end position="203"/>
    </location>
</feature>
<feature type="transmembrane region" description="Helical" evidence="3">
    <location>
        <begin position="74"/>
        <end position="94"/>
    </location>
</feature>
<feature type="region of interest" description="Disordered" evidence="2">
    <location>
        <begin position="220"/>
        <end position="300"/>
    </location>
</feature>
<dbReference type="PROSITE" id="PS50853">
    <property type="entry name" value="FN3"/>
    <property type="match status" value="1"/>
</dbReference>
<keyword evidence="1" id="KW-0175">Coiled coil</keyword>
<dbReference type="InterPro" id="IPR036116">
    <property type="entry name" value="FN3_sf"/>
</dbReference>
<proteinExistence type="predicted"/>
<dbReference type="EMBL" id="JAKWBI020000051">
    <property type="protein sequence ID" value="KAJ2904521.1"/>
    <property type="molecule type" value="Genomic_DNA"/>
</dbReference>
<feature type="region of interest" description="Disordered" evidence="2">
    <location>
        <begin position="450"/>
        <end position="473"/>
    </location>
</feature>
<keyword evidence="7" id="KW-1185">Reference proteome</keyword>
<dbReference type="AlphaFoldDB" id="A0AAD5WWC5"/>
<feature type="region of interest" description="Disordered" evidence="2">
    <location>
        <begin position="342"/>
        <end position="366"/>
    </location>
</feature>
<evidence type="ECO:0000313" key="6">
    <source>
        <dbReference type="EMBL" id="KAJ2904521.1"/>
    </source>
</evidence>
<evidence type="ECO:0000259" key="5">
    <source>
        <dbReference type="PROSITE" id="PS50853"/>
    </source>
</evidence>
<dbReference type="SMART" id="SM00060">
    <property type="entry name" value="FN3"/>
    <property type="match status" value="1"/>
</dbReference>
<feature type="compositionally biased region" description="Polar residues" evidence="2">
    <location>
        <begin position="744"/>
        <end position="753"/>
    </location>
</feature>
<accession>A0AAD5WWC5</accession>
<dbReference type="CDD" id="cd00063">
    <property type="entry name" value="FN3"/>
    <property type="match status" value="1"/>
</dbReference>
<evidence type="ECO:0000256" key="2">
    <source>
        <dbReference type="SAM" id="MobiDB-lite"/>
    </source>
</evidence>
<feature type="compositionally biased region" description="Polar residues" evidence="2">
    <location>
        <begin position="1006"/>
        <end position="1018"/>
    </location>
</feature>
<dbReference type="InterPro" id="IPR013783">
    <property type="entry name" value="Ig-like_fold"/>
</dbReference>
<dbReference type="Proteomes" id="UP001201980">
    <property type="component" value="Unassembled WGS sequence"/>
</dbReference>
<feature type="region of interest" description="Disordered" evidence="2">
    <location>
        <begin position="889"/>
        <end position="913"/>
    </location>
</feature>
<evidence type="ECO:0000256" key="3">
    <source>
        <dbReference type="SAM" id="Phobius"/>
    </source>
</evidence>
<feature type="region of interest" description="Disordered" evidence="2">
    <location>
        <begin position="601"/>
        <end position="624"/>
    </location>
</feature>
<keyword evidence="4" id="KW-0732">Signal</keyword>
<feature type="chain" id="PRO_5042118654" description="Fibronectin type-III domain-containing protein" evidence="4">
    <location>
        <begin position="19"/>
        <end position="1146"/>
    </location>
</feature>
<dbReference type="SUPFAM" id="SSF49265">
    <property type="entry name" value="Fibronectin type III"/>
    <property type="match status" value="1"/>
</dbReference>
<keyword evidence="3" id="KW-1133">Transmembrane helix</keyword>
<feature type="region of interest" description="Disordered" evidence="2">
    <location>
        <begin position="802"/>
        <end position="835"/>
    </location>
</feature>
<dbReference type="Gene3D" id="2.60.40.10">
    <property type="entry name" value="Immunoglobulins"/>
    <property type="match status" value="1"/>
</dbReference>
<feature type="compositionally biased region" description="Basic and acidic residues" evidence="2">
    <location>
        <begin position="948"/>
        <end position="963"/>
    </location>
</feature>
<evidence type="ECO:0000256" key="1">
    <source>
        <dbReference type="SAM" id="Coils"/>
    </source>
</evidence>
<keyword evidence="3" id="KW-0472">Membrane</keyword>
<comment type="caution">
    <text evidence="6">The sequence shown here is derived from an EMBL/GenBank/DDBJ whole genome shotgun (WGS) entry which is preliminary data.</text>
</comment>
<feature type="coiled-coil region" evidence="1">
    <location>
        <begin position="366"/>
        <end position="414"/>
    </location>
</feature>